<dbReference type="Proteomes" id="UP000219467">
    <property type="component" value="Unassembled WGS sequence"/>
</dbReference>
<accession>A0A285CXI2</accession>
<keyword evidence="2" id="KW-1185">Reference proteome</keyword>
<name>A0A285CXI2_9RHOB</name>
<organism evidence="1 2">
    <name type="scientific">Cereibacter ovatus</name>
    <dbReference type="NCBI Taxonomy" id="439529"/>
    <lineage>
        <taxon>Bacteria</taxon>
        <taxon>Pseudomonadati</taxon>
        <taxon>Pseudomonadota</taxon>
        <taxon>Alphaproteobacteria</taxon>
        <taxon>Rhodobacterales</taxon>
        <taxon>Paracoccaceae</taxon>
        <taxon>Cereibacter</taxon>
    </lineage>
</organism>
<evidence type="ECO:0000313" key="1">
    <source>
        <dbReference type="EMBL" id="SNX71653.1"/>
    </source>
</evidence>
<reference evidence="2" key="1">
    <citation type="submission" date="2017-08" db="EMBL/GenBank/DDBJ databases">
        <authorList>
            <person name="Varghese N."/>
            <person name="Submissions S."/>
        </authorList>
    </citation>
    <scope>NUCLEOTIDE SEQUENCE [LARGE SCALE GENOMIC DNA]</scope>
    <source>
        <strain evidence="2">JA234</strain>
    </source>
</reference>
<sequence length="54" mass="5828">MKRPQFTEDQIIAILRKARIDGLAPVVCGPQGPLIPATAFGISVGITNKGRVRR</sequence>
<proteinExistence type="predicted"/>
<dbReference type="EMBL" id="OAOQ01000010">
    <property type="protein sequence ID" value="SNX71653.1"/>
    <property type="molecule type" value="Genomic_DNA"/>
</dbReference>
<dbReference type="RefSeq" id="WP_176504560.1">
    <property type="nucleotide sequence ID" value="NZ_OAOQ01000010.1"/>
</dbReference>
<gene>
    <name evidence="1" type="ORF">SAMN05878503_11064</name>
</gene>
<evidence type="ECO:0000313" key="2">
    <source>
        <dbReference type="Proteomes" id="UP000219467"/>
    </source>
</evidence>
<protein>
    <submittedName>
        <fullName evidence="1">Uncharacterized protein</fullName>
    </submittedName>
</protein>
<dbReference type="AlphaFoldDB" id="A0A285CXI2"/>